<dbReference type="eggNOG" id="COG2114">
    <property type="taxonomic scope" value="Bacteria"/>
</dbReference>
<dbReference type="HOGENOM" id="CLU_085936_0_0_5"/>
<dbReference type="InterPro" id="IPR029787">
    <property type="entry name" value="Nucleotide_cyclase"/>
</dbReference>
<proteinExistence type="predicted"/>
<sequence>MTRTPDHIAVLTGDLVNSTGLGEASVARAFDALAACAMAQAAWQGDSLRFTRHRGDGWQVALGRPELAFRACLAFRAALRALGDGYDSYIGLAIGPVTALLGPDLNAETDPVFAASGHALEAIKLGKTAPSRLYYHGTDAATGPRQATLYLLDTLSRGWTPVQAEILTQALAPPPRPSFTALAETVGKSRQSVTKSLDAAHFPAIELALSALEHHAAPD</sequence>
<dbReference type="Gene3D" id="3.30.70.1230">
    <property type="entry name" value="Nucleotide cyclase"/>
    <property type="match status" value="1"/>
</dbReference>
<dbReference type="EMBL" id="AALY01000002">
    <property type="protein sequence ID" value="EAP76278.1"/>
    <property type="molecule type" value="Genomic_DNA"/>
</dbReference>
<dbReference type="STRING" id="89187.ISM_15470"/>
<dbReference type="OrthoDB" id="7210707at2"/>
<protein>
    <submittedName>
        <fullName evidence="1">Uncharacterized protein</fullName>
    </submittedName>
</protein>
<reference evidence="1 2" key="1">
    <citation type="submission" date="2005-12" db="EMBL/GenBank/DDBJ databases">
        <authorList>
            <person name="Moran M.A."/>
            <person name="Ferriera S."/>
            <person name="Johnson J."/>
            <person name="Kravitz S."/>
            <person name="Halpern A."/>
            <person name="Remington K."/>
            <person name="Beeson K."/>
            <person name="Tran B."/>
            <person name="Rogers Y.-H."/>
            <person name="Friedman R."/>
            <person name="Venter J.C."/>
        </authorList>
    </citation>
    <scope>NUCLEOTIDE SEQUENCE [LARGE SCALE GENOMIC DNA]</scope>
    <source>
        <strain evidence="2">ATCC BAA-591 / DSM 15170 / ISM</strain>
    </source>
</reference>
<evidence type="ECO:0000313" key="2">
    <source>
        <dbReference type="Proteomes" id="UP000005954"/>
    </source>
</evidence>
<keyword evidence="2" id="KW-1185">Reference proteome</keyword>
<comment type="caution">
    <text evidence="1">The sequence shown here is derived from an EMBL/GenBank/DDBJ whole genome shotgun (WGS) entry which is preliminary data.</text>
</comment>
<gene>
    <name evidence="1" type="ORF">ISM_15470</name>
</gene>
<dbReference type="AlphaFoldDB" id="A3SP88"/>
<dbReference type="SUPFAM" id="SSF55073">
    <property type="entry name" value="Nucleotide cyclase"/>
    <property type="match status" value="1"/>
</dbReference>
<dbReference type="RefSeq" id="WP_009815103.1">
    <property type="nucleotide sequence ID" value="NZ_CH724156.1"/>
</dbReference>
<name>A3SP88_ROSNI</name>
<accession>A3SP88</accession>
<organism evidence="1 2">
    <name type="scientific">Roseovarius nubinhibens (strain ATCC BAA-591 / DSM 15170 / ISM)</name>
    <dbReference type="NCBI Taxonomy" id="89187"/>
    <lineage>
        <taxon>Bacteria</taxon>
        <taxon>Pseudomonadati</taxon>
        <taxon>Pseudomonadota</taxon>
        <taxon>Alphaproteobacteria</taxon>
        <taxon>Rhodobacterales</taxon>
        <taxon>Roseobacteraceae</taxon>
        <taxon>Roseovarius</taxon>
    </lineage>
</organism>
<dbReference type="Proteomes" id="UP000005954">
    <property type="component" value="Unassembled WGS sequence"/>
</dbReference>
<evidence type="ECO:0000313" key="1">
    <source>
        <dbReference type="EMBL" id="EAP76278.1"/>
    </source>
</evidence>